<accession>A0AAD4BZH2</accession>
<protein>
    <submittedName>
        <fullName evidence="1">Uncharacterized protein</fullName>
    </submittedName>
</protein>
<evidence type="ECO:0000313" key="1">
    <source>
        <dbReference type="EMBL" id="KAF8444149.1"/>
    </source>
</evidence>
<reference evidence="1" key="1">
    <citation type="submission" date="2019-10" db="EMBL/GenBank/DDBJ databases">
        <authorList>
            <consortium name="DOE Joint Genome Institute"/>
            <person name="Kuo A."/>
            <person name="Miyauchi S."/>
            <person name="Kiss E."/>
            <person name="Drula E."/>
            <person name="Kohler A."/>
            <person name="Sanchez-Garcia M."/>
            <person name="Andreopoulos B."/>
            <person name="Barry K.W."/>
            <person name="Bonito G."/>
            <person name="Buee M."/>
            <person name="Carver A."/>
            <person name="Chen C."/>
            <person name="Cichocki N."/>
            <person name="Clum A."/>
            <person name="Culley D."/>
            <person name="Crous P.W."/>
            <person name="Fauchery L."/>
            <person name="Girlanda M."/>
            <person name="Hayes R."/>
            <person name="Keri Z."/>
            <person name="LaButti K."/>
            <person name="Lipzen A."/>
            <person name="Lombard V."/>
            <person name="Magnuson J."/>
            <person name="Maillard F."/>
            <person name="Morin E."/>
            <person name="Murat C."/>
            <person name="Nolan M."/>
            <person name="Ohm R."/>
            <person name="Pangilinan J."/>
            <person name="Pereira M."/>
            <person name="Perotto S."/>
            <person name="Peter M."/>
            <person name="Riley R."/>
            <person name="Sitrit Y."/>
            <person name="Stielow B."/>
            <person name="Szollosi G."/>
            <person name="Zifcakova L."/>
            <person name="Stursova M."/>
            <person name="Spatafora J.W."/>
            <person name="Tedersoo L."/>
            <person name="Vaario L.-M."/>
            <person name="Yamada A."/>
            <person name="Yan M."/>
            <person name="Wang P."/>
            <person name="Xu J."/>
            <person name="Bruns T."/>
            <person name="Baldrian P."/>
            <person name="Vilgalys R."/>
            <person name="Henrissat B."/>
            <person name="Grigoriev I.V."/>
            <person name="Hibbett D."/>
            <person name="Nagy L.G."/>
            <person name="Martin F.M."/>
        </authorList>
    </citation>
    <scope>NUCLEOTIDE SEQUENCE</scope>
    <source>
        <strain evidence="1">BED1</strain>
    </source>
</reference>
<dbReference type="AlphaFoldDB" id="A0AAD4BZH2"/>
<proteinExistence type="predicted"/>
<reference evidence="1" key="2">
    <citation type="journal article" date="2020" name="Nat. Commun.">
        <title>Large-scale genome sequencing of mycorrhizal fungi provides insights into the early evolution of symbiotic traits.</title>
        <authorList>
            <person name="Miyauchi S."/>
            <person name="Kiss E."/>
            <person name="Kuo A."/>
            <person name="Drula E."/>
            <person name="Kohler A."/>
            <person name="Sanchez-Garcia M."/>
            <person name="Morin E."/>
            <person name="Andreopoulos B."/>
            <person name="Barry K.W."/>
            <person name="Bonito G."/>
            <person name="Buee M."/>
            <person name="Carver A."/>
            <person name="Chen C."/>
            <person name="Cichocki N."/>
            <person name="Clum A."/>
            <person name="Culley D."/>
            <person name="Crous P.W."/>
            <person name="Fauchery L."/>
            <person name="Girlanda M."/>
            <person name="Hayes R.D."/>
            <person name="Keri Z."/>
            <person name="LaButti K."/>
            <person name="Lipzen A."/>
            <person name="Lombard V."/>
            <person name="Magnuson J."/>
            <person name="Maillard F."/>
            <person name="Murat C."/>
            <person name="Nolan M."/>
            <person name="Ohm R.A."/>
            <person name="Pangilinan J."/>
            <person name="Pereira M.F."/>
            <person name="Perotto S."/>
            <person name="Peter M."/>
            <person name="Pfister S."/>
            <person name="Riley R."/>
            <person name="Sitrit Y."/>
            <person name="Stielow J.B."/>
            <person name="Szollosi G."/>
            <person name="Zifcakova L."/>
            <person name="Stursova M."/>
            <person name="Spatafora J.W."/>
            <person name="Tedersoo L."/>
            <person name="Vaario L.M."/>
            <person name="Yamada A."/>
            <person name="Yan M."/>
            <person name="Wang P."/>
            <person name="Xu J."/>
            <person name="Bruns T."/>
            <person name="Baldrian P."/>
            <person name="Vilgalys R."/>
            <person name="Dunand C."/>
            <person name="Henrissat B."/>
            <person name="Grigoriev I.V."/>
            <person name="Hibbett D."/>
            <person name="Nagy L.G."/>
            <person name="Martin F.M."/>
        </authorList>
    </citation>
    <scope>NUCLEOTIDE SEQUENCE</scope>
    <source>
        <strain evidence="1">BED1</strain>
    </source>
</reference>
<dbReference type="EMBL" id="WHUW01000007">
    <property type="protein sequence ID" value="KAF8444149.1"/>
    <property type="molecule type" value="Genomic_DNA"/>
</dbReference>
<name>A0AAD4BZH2_BOLED</name>
<comment type="caution">
    <text evidence="1">The sequence shown here is derived from an EMBL/GenBank/DDBJ whole genome shotgun (WGS) entry which is preliminary data.</text>
</comment>
<dbReference type="Proteomes" id="UP001194468">
    <property type="component" value="Unassembled WGS sequence"/>
</dbReference>
<gene>
    <name evidence="1" type="ORF">L210DRAFT_688486</name>
</gene>
<sequence>MTAKGQVPGVLPGHSGCVPRLATSPTESNLSDPAHVTTVTWGSAFVPKHGNYLMAFTSDVTATCVRSVNINLTDGRRPLISACSPYCTRARAARPSAASSCYVTFTKFNTTPSPRPVLYQWQVFFYCATITSPRRVYEWPHAQPSSEVEVPGHLGPKSCTFARHAGIATRTAVEWF</sequence>
<keyword evidence="2" id="KW-1185">Reference proteome</keyword>
<organism evidence="1 2">
    <name type="scientific">Boletus edulis BED1</name>
    <dbReference type="NCBI Taxonomy" id="1328754"/>
    <lineage>
        <taxon>Eukaryota</taxon>
        <taxon>Fungi</taxon>
        <taxon>Dikarya</taxon>
        <taxon>Basidiomycota</taxon>
        <taxon>Agaricomycotina</taxon>
        <taxon>Agaricomycetes</taxon>
        <taxon>Agaricomycetidae</taxon>
        <taxon>Boletales</taxon>
        <taxon>Boletineae</taxon>
        <taxon>Boletaceae</taxon>
        <taxon>Boletoideae</taxon>
        <taxon>Boletus</taxon>
    </lineage>
</organism>
<evidence type="ECO:0000313" key="2">
    <source>
        <dbReference type="Proteomes" id="UP001194468"/>
    </source>
</evidence>